<reference evidence="2" key="1">
    <citation type="submission" date="2021-03" db="EMBL/GenBank/DDBJ databases">
        <title>Whole genome shotgun sequence of Actinoplanes consettensis NBRC 14913.</title>
        <authorList>
            <person name="Komaki H."/>
            <person name="Tamura T."/>
        </authorList>
    </citation>
    <scope>NUCLEOTIDE SEQUENCE</scope>
    <source>
        <strain evidence="2">NBRC 14913</strain>
    </source>
</reference>
<evidence type="ECO:0000313" key="3">
    <source>
        <dbReference type="Proteomes" id="UP000680865"/>
    </source>
</evidence>
<dbReference type="Proteomes" id="UP000680865">
    <property type="component" value="Unassembled WGS sequence"/>
</dbReference>
<dbReference type="EMBL" id="BOQP01000017">
    <property type="protein sequence ID" value="GIM73986.1"/>
    <property type="molecule type" value="Genomic_DNA"/>
</dbReference>
<keyword evidence="3" id="KW-1185">Reference proteome</keyword>
<comment type="caution">
    <text evidence="2">The sequence shown here is derived from an EMBL/GenBank/DDBJ whole genome shotgun (WGS) entry which is preliminary data.</text>
</comment>
<organism evidence="2 3">
    <name type="scientific">Winogradskya consettensis</name>
    <dbReference type="NCBI Taxonomy" id="113560"/>
    <lineage>
        <taxon>Bacteria</taxon>
        <taxon>Bacillati</taxon>
        <taxon>Actinomycetota</taxon>
        <taxon>Actinomycetes</taxon>
        <taxon>Micromonosporales</taxon>
        <taxon>Micromonosporaceae</taxon>
        <taxon>Winogradskya</taxon>
    </lineage>
</organism>
<evidence type="ECO:0000256" key="1">
    <source>
        <dbReference type="SAM" id="MobiDB-lite"/>
    </source>
</evidence>
<accession>A0A919SLT9</accession>
<name>A0A919SLT9_9ACTN</name>
<gene>
    <name evidence="2" type="ORF">Aco04nite_38160</name>
</gene>
<proteinExistence type="predicted"/>
<protein>
    <submittedName>
        <fullName evidence="2">Uncharacterized protein</fullName>
    </submittedName>
</protein>
<feature type="compositionally biased region" description="Basic and acidic residues" evidence="1">
    <location>
        <begin position="55"/>
        <end position="64"/>
    </location>
</feature>
<sequence>MLDMVAQLAFELLPRVRAAVAKRSDQSGNLGGGPARSLHKRPLVIVHGGQGSSQDPDRGADVSRCEPAGTRRSPGGCCWDLQWNKREASWLAATLRWFLLA</sequence>
<feature type="region of interest" description="Disordered" evidence="1">
    <location>
        <begin position="22"/>
        <end position="73"/>
    </location>
</feature>
<evidence type="ECO:0000313" key="2">
    <source>
        <dbReference type="EMBL" id="GIM73986.1"/>
    </source>
</evidence>
<dbReference type="AlphaFoldDB" id="A0A919SLT9"/>